<reference evidence="6" key="1">
    <citation type="submission" date="2017-02" db="EMBL/GenBank/DDBJ databases">
        <authorList>
            <person name="Dridi B."/>
        </authorList>
    </citation>
    <scope>NUCLEOTIDE SEQUENCE [LARGE SCALE GENOMIC DNA]</scope>
    <source>
        <strain evidence="6">bH819</strain>
    </source>
</reference>
<dbReference type="PANTHER" id="PTHR42939">
    <property type="entry name" value="ABC TRANSPORTER ATP-BINDING PROTEIN ALBC-RELATED"/>
    <property type="match status" value="1"/>
</dbReference>
<proteinExistence type="predicted"/>
<gene>
    <name evidence="5" type="ORF">FM121_03090</name>
</gene>
<dbReference type="Gene3D" id="3.40.50.300">
    <property type="entry name" value="P-loop containing nucleotide triphosphate hydrolases"/>
    <property type="match status" value="1"/>
</dbReference>
<keyword evidence="2" id="KW-0547">Nucleotide-binding</keyword>
<dbReference type="InterPro" id="IPR003439">
    <property type="entry name" value="ABC_transporter-like_ATP-bd"/>
</dbReference>
<organism evidence="5 6">
    <name type="scientific">Vagococcus fluvialis bH819</name>
    <dbReference type="NCBI Taxonomy" id="1255619"/>
    <lineage>
        <taxon>Bacteria</taxon>
        <taxon>Bacillati</taxon>
        <taxon>Bacillota</taxon>
        <taxon>Bacilli</taxon>
        <taxon>Lactobacillales</taxon>
        <taxon>Enterococcaceae</taxon>
        <taxon>Vagococcus</taxon>
    </lineage>
</organism>
<evidence type="ECO:0000256" key="1">
    <source>
        <dbReference type="ARBA" id="ARBA00022448"/>
    </source>
</evidence>
<dbReference type="OrthoDB" id="9804819at2"/>
<dbReference type="PANTHER" id="PTHR42939:SF1">
    <property type="entry name" value="ABC TRANSPORTER ATP-BINDING PROTEIN ALBC-RELATED"/>
    <property type="match status" value="1"/>
</dbReference>
<protein>
    <submittedName>
        <fullName evidence="5">ABC transporter, ATP-binding protein</fullName>
    </submittedName>
</protein>
<dbReference type="EMBL" id="FWFD01000007">
    <property type="protein sequence ID" value="SLM85055.1"/>
    <property type="molecule type" value="Genomic_DNA"/>
</dbReference>
<dbReference type="AlphaFoldDB" id="A0A1X6WLA9"/>
<dbReference type="SUPFAM" id="SSF52540">
    <property type="entry name" value="P-loop containing nucleoside triphosphate hydrolases"/>
    <property type="match status" value="1"/>
</dbReference>
<accession>A0A1X6WLA9</accession>
<name>A0A1X6WLA9_9ENTE</name>
<evidence type="ECO:0000259" key="4">
    <source>
        <dbReference type="PROSITE" id="PS50893"/>
    </source>
</evidence>
<dbReference type="InterPro" id="IPR003593">
    <property type="entry name" value="AAA+_ATPase"/>
</dbReference>
<keyword evidence="6" id="KW-1185">Reference proteome</keyword>
<keyword evidence="1" id="KW-0813">Transport</keyword>
<dbReference type="Proteomes" id="UP000195918">
    <property type="component" value="Unassembled WGS sequence"/>
</dbReference>
<dbReference type="GO" id="GO:0005524">
    <property type="term" value="F:ATP binding"/>
    <property type="evidence" value="ECO:0007669"/>
    <property type="project" value="UniProtKB-KW"/>
</dbReference>
<evidence type="ECO:0000313" key="6">
    <source>
        <dbReference type="Proteomes" id="UP000195918"/>
    </source>
</evidence>
<dbReference type="GO" id="GO:0016887">
    <property type="term" value="F:ATP hydrolysis activity"/>
    <property type="evidence" value="ECO:0007669"/>
    <property type="project" value="InterPro"/>
</dbReference>
<dbReference type="InterPro" id="IPR027417">
    <property type="entry name" value="P-loop_NTPase"/>
</dbReference>
<dbReference type="Pfam" id="PF00005">
    <property type="entry name" value="ABC_tran"/>
    <property type="match status" value="1"/>
</dbReference>
<dbReference type="InterPro" id="IPR051782">
    <property type="entry name" value="ABC_Transporter_VariousFunc"/>
</dbReference>
<dbReference type="PROSITE" id="PS50893">
    <property type="entry name" value="ABC_TRANSPORTER_2"/>
    <property type="match status" value="1"/>
</dbReference>
<dbReference type="PROSITE" id="PS00211">
    <property type="entry name" value="ABC_TRANSPORTER_1"/>
    <property type="match status" value="1"/>
</dbReference>
<dbReference type="SMART" id="SM00382">
    <property type="entry name" value="AAA"/>
    <property type="match status" value="1"/>
</dbReference>
<evidence type="ECO:0000256" key="2">
    <source>
        <dbReference type="ARBA" id="ARBA00022741"/>
    </source>
</evidence>
<evidence type="ECO:0000313" key="5">
    <source>
        <dbReference type="EMBL" id="SLM85055.1"/>
    </source>
</evidence>
<evidence type="ECO:0000256" key="3">
    <source>
        <dbReference type="ARBA" id="ARBA00022840"/>
    </source>
</evidence>
<dbReference type="RefSeq" id="WP_086950695.1">
    <property type="nucleotide sequence ID" value="NZ_FWFD01000007.1"/>
</dbReference>
<dbReference type="InterPro" id="IPR017871">
    <property type="entry name" value="ABC_transporter-like_CS"/>
</dbReference>
<sequence>MIKLEKVNISIKNDCILKDINLNLDHGNCYGFIGRNGSGKSILFKAISGLLKIESGMIKNDKYEINPKTPLKNVGVIIESPMFIANLSGFDNLKCLAEINKKISDEEISDCLKKVGLKDAGKKKFKNYSLGMKQRLRIAQAIMEDPAIYILDEPFNGLDEIGVQDVYQIILELKSRNKMILLTSHDDRDIEKLSDYIFKIENRSVLNV</sequence>
<keyword evidence="3 5" id="KW-0067">ATP-binding</keyword>
<feature type="domain" description="ABC transporter" evidence="4">
    <location>
        <begin position="2"/>
        <end position="208"/>
    </location>
</feature>